<accession>Q1DD48</accession>
<reference evidence="3 4" key="1">
    <citation type="journal article" date="2006" name="Proc. Natl. Acad. Sci. U.S.A.">
        <title>Evolution of sensory complexity recorded in a myxobacterial genome.</title>
        <authorList>
            <person name="Goldman B.S."/>
            <person name="Nierman W.C."/>
            <person name="Kaiser D."/>
            <person name="Slater S.C."/>
            <person name="Durkin A.S."/>
            <person name="Eisen J.A."/>
            <person name="Ronning C.M."/>
            <person name="Barbazuk W.B."/>
            <person name="Blanchard M."/>
            <person name="Field C."/>
            <person name="Halling C."/>
            <person name="Hinkle G."/>
            <person name="Iartchuk O."/>
            <person name="Kim H.S."/>
            <person name="Mackenzie C."/>
            <person name="Madupu R."/>
            <person name="Miller N."/>
            <person name="Shvartsbeyn A."/>
            <person name="Sullivan S.A."/>
            <person name="Vaudin M."/>
            <person name="Wiegand R."/>
            <person name="Kaplan H.B."/>
        </authorList>
    </citation>
    <scope>NUCLEOTIDE SEQUENCE [LARGE SCALE GENOMIC DNA]</scope>
    <source>
        <strain evidence="4">DK1622</strain>
    </source>
</reference>
<dbReference type="KEGG" id="mxa:MXAN_1165"/>
<dbReference type="Proteomes" id="UP000002402">
    <property type="component" value="Chromosome"/>
</dbReference>
<evidence type="ECO:0000313" key="3">
    <source>
        <dbReference type="EMBL" id="ABF87896.1"/>
    </source>
</evidence>
<name>Q1DD48_MYXXD</name>
<feature type="compositionally biased region" description="Low complexity" evidence="2">
    <location>
        <begin position="221"/>
        <end position="231"/>
    </location>
</feature>
<feature type="region of interest" description="Disordered" evidence="2">
    <location>
        <begin position="210"/>
        <end position="231"/>
    </location>
</feature>
<dbReference type="HOGENOM" id="CLU_1198741_0_0_7"/>
<proteinExistence type="predicted"/>
<dbReference type="EnsemblBacteria" id="ABF87896">
    <property type="protein sequence ID" value="ABF87896"/>
    <property type="gene ID" value="MXAN_1165"/>
</dbReference>
<evidence type="ECO:0000313" key="4">
    <source>
        <dbReference type="Proteomes" id="UP000002402"/>
    </source>
</evidence>
<sequence>MPAALSEGEQVSCGDVRGEKLRSWSSDNGGRLPRRAVAALTMTEHLSKLRASSGCRVSAQHLRRACRAVMVWERWSMRFLCFATALAVLGTGCATGIPLERLEAQVLEADRWRREYEAERERTEAFALRMAQLESALERVLLERAEAEQARAALLEELVRTEADRHALEEHNTQLLALEREVNELKELKEMHEELSDVWYESALERARRRLNNPPQPAAPPAAGNVAPTAP</sequence>
<organism evidence="3 4">
    <name type="scientific">Myxococcus xanthus (strain DK1622)</name>
    <dbReference type="NCBI Taxonomy" id="246197"/>
    <lineage>
        <taxon>Bacteria</taxon>
        <taxon>Pseudomonadati</taxon>
        <taxon>Myxococcota</taxon>
        <taxon>Myxococcia</taxon>
        <taxon>Myxococcales</taxon>
        <taxon>Cystobacterineae</taxon>
        <taxon>Myxococcaceae</taxon>
        <taxon>Myxococcus</taxon>
    </lineage>
</organism>
<protein>
    <submittedName>
        <fullName evidence="3">Uncharacterized protein</fullName>
    </submittedName>
</protein>
<dbReference type="STRING" id="246197.MXAN_1165"/>
<feature type="coiled-coil region" evidence="1">
    <location>
        <begin position="99"/>
        <end position="198"/>
    </location>
</feature>
<gene>
    <name evidence="3" type="ordered locus">MXAN_1165</name>
</gene>
<dbReference type="AlphaFoldDB" id="Q1DD48"/>
<keyword evidence="4" id="KW-1185">Reference proteome</keyword>
<evidence type="ECO:0000256" key="1">
    <source>
        <dbReference type="SAM" id="Coils"/>
    </source>
</evidence>
<evidence type="ECO:0000256" key="2">
    <source>
        <dbReference type="SAM" id="MobiDB-lite"/>
    </source>
</evidence>
<dbReference type="eggNOG" id="ENOG5030T7N">
    <property type="taxonomic scope" value="Bacteria"/>
</dbReference>
<keyword evidence="1" id="KW-0175">Coiled coil</keyword>
<dbReference type="EMBL" id="CP000113">
    <property type="protein sequence ID" value="ABF87896.1"/>
    <property type="molecule type" value="Genomic_DNA"/>
</dbReference>